<evidence type="ECO:0000313" key="3">
    <source>
        <dbReference type="Proteomes" id="UP000275613"/>
    </source>
</evidence>
<protein>
    <submittedName>
        <fullName evidence="2">Uncharacterized protein</fullName>
    </submittedName>
</protein>
<evidence type="ECO:0000313" key="2">
    <source>
        <dbReference type="EMBL" id="RMO66680.1"/>
    </source>
</evidence>
<feature type="region of interest" description="Disordered" evidence="1">
    <location>
        <begin position="51"/>
        <end position="72"/>
    </location>
</feature>
<name>A0A3M3X9C5_PSEA0</name>
<proteinExistence type="predicted"/>
<dbReference type="AlphaFoldDB" id="A0A3M3X9C5"/>
<gene>
    <name evidence="2" type="ORF">ALQ39_200150</name>
</gene>
<evidence type="ECO:0000256" key="1">
    <source>
        <dbReference type="SAM" id="MobiDB-lite"/>
    </source>
</evidence>
<dbReference type="EMBL" id="RBPV01000013">
    <property type="protein sequence ID" value="RMO66680.1"/>
    <property type="molecule type" value="Genomic_DNA"/>
</dbReference>
<sequence length="95" mass="9944">MEELPAPRRTPPSAWIASPAVFLPVPPCSIVKAVVRPDRETISPLLPLAAAESAPRTPSRVPEVPSTASVEPNWLTSARSASAESLTYPCNGASA</sequence>
<accession>A0A3M3X9C5</accession>
<reference evidence="2 3" key="1">
    <citation type="submission" date="2018-08" db="EMBL/GenBank/DDBJ databases">
        <title>Recombination of ecologically and evolutionarily significant loci maintains genetic cohesion in the Pseudomonas syringae species complex.</title>
        <authorList>
            <person name="Dillon M."/>
            <person name="Thakur S."/>
            <person name="Almeida R.N.D."/>
            <person name="Weir B.S."/>
            <person name="Guttman D.S."/>
        </authorList>
    </citation>
    <scope>NUCLEOTIDE SEQUENCE [LARGE SCALE GENOMIC DNA]</scope>
    <source>
        <strain evidence="2 3">ICMP 4316</strain>
    </source>
</reference>
<dbReference type="Proteomes" id="UP000275613">
    <property type="component" value="Unassembled WGS sequence"/>
</dbReference>
<organism evidence="2 3">
    <name type="scientific">Pseudomonas amygdali pv. eriobotryae</name>
    <dbReference type="NCBI Taxonomy" id="129137"/>
    <lineage>
        <taxon>Bacteria</taxon>
        <taxon>Pseudomonadati</taxon>
        <taxon>Pseudomonadota</taxon>
        <taxon>Gammaproteobacteria</taxon>
        <taxon>Pseudomonadales</taxon>
        <taxon>Pseudomonadaceae</taxon>
        <taxon>Pseudomonas</taxon>
        <taxon>Pseudomonas amygdali</taxon>
    </lineage>
</organism>
<comment type="caution">
    <text evidence="2">The sequence shown here is derived from an EMBL/GenBank/DDBJ whole genome shotgun (WGS) entry which is preliminary data.</text>
</comment>